<evidence type="ECO:0000256" key="2">
    <source>
        <dbReference type="ARBA" id="ARBA00023157"/>
    </source>
</evidence>
<dbReference type="CDD" id="cd00041">
    <property type="entry name" value="CUB"/>
    <property type="match status" value="1"/>
</dbReference>
<dbReference type="InterPro" id="IPR000859">
    <property type="entry name" value="CUB_dom"/>
</dbReference>
<dbReference type="SUPFAM" id="SSF49854">
    <property type="entry name" value="Spermadhesin, CUB domain"/>
    <property type="match status" value="1"/>
</dbReference>
<dbReference type="RefSeq" id="WP_111372054.1">
    <property type="nucleotide sequence ID" value="NZ_CP029480.1"/>
</dbReference>
<accession>A0A2Z4GCG2</accession>
<dbReference type="KEGG" id="als:DJ013_12040"/>
<evidence type="ECO:0000313" key="9">
    <source>
        <dbReference type="Proteomes" id="UP000249873"/>
    </source>
</evidence>
<protein>
    <recommendedName>
        <fullName evidence="7">CUB domain-containing protein</fullName>
    </recommendedName>
</protein>
<proteinExistence type="predicted"/>
<dbReference type="InterPro" id="IPR022409">
    <property type="entry name" value="PKD/Chitinase_dom"/>
</dbReference>
<dbReference type="EMBL" id="CP029480">
    <property type="protein sequence ID" value="AWV98861.1"/>
    <property type="molecule type" value="Genomic_DNA"/>
</dbReference>
<dbReference type="SUPFAM" id="SSF49785">
    <property type="entry name" value="Galactose-binding domain-like"/>
    <property type="match status" value="1"/>
</dbReference>
<dbReference type="InterPro" id="IPR008979">
    <property type="entry name" value="Galactose-bd-like_sf"/>
</dbReference>
<dbReference type="InterPro" id="IPR044023">
    <property type="entry name" value="Ig_7"/>
</dbReference>
<feature type="region of interest" description="Disordered" evidence="5">
    <location>
        <begin position="1481"/>
        <end position="1500"/>
    </location>
</feature>
<feature type="transmembrane region" description="Helical" evidence="6">
    <location>
        <begin position="28"/>
        <end position="47"/>
    </location>
</feature>
<keyword evidence="3" id="KW-0325">Glycoprotein</keyword>
<dbReference type="SMART" id="SM00042">
    <property type="entry name" value="CUB"/>
    <property type="match status" value="1"/>
</dbReference>
<keyword evidence="1" id="KW-0732">Signal</keyword>
<dbReference type="Pfam" id="PF19081">
    <property type="entry name" value="Ig_7"/>
    <property type="match status" value="2"/>
</dbReference>
<keyword evidence="4" id="KW-0393">Immunoglobulin domain</keyword>
<dbReference type="Pfam" id="PF00431">
    <property type="entry name" value="CUB"/>
    <property type="match status" value="1"/>
</dbReference>
<evidence type="ECO:0000256" key="1">
    <source>
        <dbReference type="ARBA" id="ARBA00022729"/>
    </source>
</evidence>
<dbReference type="PANTHER" id="PTHR44427:SF1">
    <property type="entry name" value="CARCINOEMBRYONIC ANTIGEN-RELATED CELL ADHESION MOLECULE 1"/>
    <property type="match status" value="1"/>
</dbReference>
<name>A0A2Z4GCG2_9BACT</name>
<evidence type="ECO:0000256" key="6">
    <source>
        <dbReference type="SAM" id="Phobius"/>
    </source>
</evidence>
<reference evidence="8 9" key="1">
    <citation type="submission" date="2018-05" db="EMBL/GenBank/DDBJ databases">
        <title>Complete genome sequence of Arcticibacterium luteifluviistationis SM1504T, a cytophagaceae bacterium isolated from Arctic surface seawater.</title>
        <authorList>
            <person name="Li Y."/>
            <person name="Qin Q.-L."/>
        </authorList>
    </citation>
    <scope>NUCLEOTIDE SEQUENCE [LARGE SCALE GENOMIC DNA]</scope>
    <source>
        <strain evidence="8 9">SM1504</strain>
    </source>
</reference>
<evidence type="ECO:0000313" key="8">
    <source>
        <dbReference type="EMBL" id="AWV98861.1"/>
    </source>
</evidence>
<dbReference type="InterPro" id="IPR013783">
    <property type="entry name" value="Ig-like_fold"/>
</dbReference>
<dbReference type="OrthoDB" id="3169091at2"/>
<dbReference type="InterPro" id="IPR035914">
    <property type="entry name" value="Sperma_CUB_dom_sf"/>
</dbReference>
<dbReference type="Proteomes" id="UP000249873">
    <property type="component" value="Chromosome"/>
</dbReference>
<dbReference type="PANTHER" id="PTHR44427">
    <property type="entry name" value="CARCINOEMBRYONIC ANTIGEN-RELATED CELL ADHESION MOLECULE 19"/>
    <property type="match status" value="1"/>
</dbReference>
<dbReference type="InterPro" id="IPR050831">
    <property type="entry name" value="CEA_cell_adhesion"/>
</dbReference>
<keyword evidence="6" id="KW-0812">Transmembrane</keyword>
<dbReference type="Gene3D" id="2.60.120.260">
    <property type="entry name" value="Galactose-binding domain-like"/>
    <property type="match status" value="2"/>
</dbReference>
<dbReference type="PROSITE" id="PS01180">
    <property type="entry name" value="CUB"/>
    <property type="match status" value="1"/>
</dbReference>
<keyword evidence="2" id="KW-1015">Disulfide bond</keyword>
<feature type="domain" description="CUB" evidence="7">
    <location>
        <begin position="211"/>
        <end position="313"/>
    </location>
</feature>
<feature type="compositionally biased region" description="Polar residues" evidence="5">
    <location>
        <begin position="1482"/>
        <end position="1500"/>
    </location>
</feature>
<organism evidence="8 9">
    <name type="scientific">Arcticibacterium luteifluviistationis</name>
    <dbReference type="NCBI Taxonomy" id="1784714"/>
    <lineage>
        <taxon>Bacteria</taxon>
        <taxon>Pseudomonadati</taxon>
        <taxon>Bacteroidota</taxon>
        <taxon>Cytophagia</taxon>
        <taxon>Cytophagales</taxon>
        <taxon>Leadbetterellaceae</taxon>
        <taxon>Arcticibacterium</taxon>
    </lineage>
</organism>
<dbReference type="Gene3D" id="2.60.40.10">
    <property type="entry name" value="Immunoglobulins"/>
    <property type="match status" value="14"/>
</dbReference>
<dbReference type="SMART" id="SM00409">
    <property type="entry name" value="IG"/>
    <property type="match status" value="12"/>
</dbReference>
<evidence type="ECO:0000256" key="3">
    <source>
        <dbReference type="ARBA" id="ARBA00023180"/>
    </source>
</evidence>
<evidence type="ECO:0000259" key="7">
    <source>
        <dbReference type="PROSITE" id="PS01180"/>
    </source>
</evidence>
<dbReference type="Gene3D" id="2.60.120.290">
    <property type="entry name" value="Spermadhesin, CUB domain"/>
    <property type="match status" value="1"/>
</dbReference>
<evidence type="ECO:0000256" key="5">
    <source>
        <dbReference type="SAM" id="MobiDB-lite"/>
    </source>
</evidence>
<keyword evidence="9" id="KW-1185">Reference proteome</keyword>
<dbReference type="InterPro" id="IPR003599">
    <property type="entry name" value="Ig_sub"/>
</dbReference>
<keyword evidence="6" id="KW-0472">Membrane</keyword>
<dbReference type="Gene3D" id="2.60.40.2700">
    <property type="match status" value="9"/>
</dbReference>
<sequence length="3984" mass="414455">MSNPKRKIEKLIEQPCEGLALKAKYCRAFGVLAFLMLLGFKSFAFPIELVTNGDFNDGRNGFSSDYDWNGSSNGDYDIDDEPGDVNNNFYDFYDHTVGTSAGEMLIANGSTNNDDVWQTNISVTNGQTYTLSFWYRNAYNGNFSTLGWTANGSQIGSTSVANDTWQKITVVYTATSTGTVTFAIKEFTRESSGNIFAIDDVSIVTDLPSTCSGNFRDTGGSGSGYSNNEDYTTTYCASAGNNIRFNFSSFDLENNYDYLRIYDGTSVSSSLIGNYTGNNSPNTVTSSSGCLTIRFTSDYSVTESGWSAGISCVADPACSSIDQVLINDLGGSSDIDITGGATLYTGQLPNNWNIEATGTGSVGSMKFEVTGDVSQSNIESAAPYRMPTDAVSLNWGVGTYSIKVTQYSESGGNGNVCDEEVFDLIIDDCAISNLTAGSNSEVCTGETLNLNASGGGTGAVYSWTGPNSFSSSQQNPTIASVGSAVSGNYVVTVTNSGCSATASTNVTVDVAPNVTVTSQNADCGLNNGGITFTFPDQSGRTGIEFSTDNGSSYGGNVNDNVGSTTLTEGPGIYQVWTRWGNNECPVNLGSVSISRESGTLNTTNSEPTVCLGESSTLGASLLNAVGSTTYSWSNGLGTGASKTVTPNGNITYSITATDSEGCTATSTIAVNVNNLPNASAGSNSPVCAGGTVNLTGSGGVNYAWTGPSSFISSNQNPSVASVSPANAGVYNLTVTDANGCSNNAAVNVAVTSGLTVTAGTPDSKICSGYALNLTASGGNSYTWTGPNGFSSNSQNPTISSPIASSSGVYTVTGMNTNSCTATATTSVTVVNNNRSASNDGPKCVGSTINLTASGGDTYSWAGPNGFSSTSANPSISNTTLSQEGIYTVTVSINDACSETATTQLTLYSLPNVSVTDPGTICQHDDAQLQASGGVSYAWLGPNSFSSSQQNPTISNITNAKTGIYTVTVTNASSCSASATTELSLSFPSLVVSSDTALCEGGLISLEASGGIGYSWSGPNSFTSSSSSISIPSAGLSEAGIYTVTVNNSLGCTATTGINVTVLSTSATINTLASICTGDSLKLEVPGWTNYSWTGPSGFNSSDPEAFIANSTTGNSGIYSVTVNVAGCTTTATSSVTVRALPVPVITSNEPVCLGTNLNLSTGSTSSYSWKGPKSFTSSAQNPVVSVSDSLVQGIYTLSVVDTYGCIDSTTHDVDVSIVYPTAANSGISCLGQTVNLTATGGSSYSWTGPNSYTSSSQNPVINNIIAANAGIYSVTITDINGCTGTATTEIVVSIPTASATSNGPVCEGATLILNGSTADQYDWAGPNGFSSSLRIPQINNVSLAANGPYTFTVTDSVSCTATASVNVIINALPTVSQSNNGPVCQGGTLNLTSGGGNAYSWAGPNGFLSSSQNPSIANVPAQANGTYTIQVTDVNSCSSISTMAVTVNPSPVPVASATIADICVGQTLNLQGSGGGNYAWSGPNSFSSSQEDPNRTNGTTNMTGIYTLVVTTVPYGCTASATVAVSVNTIPDPPLVVDVERCGPGTVTITATGCSGVYNWYSTSSSSTVLGTGESFTSPSLSSDRNYYVDCTEFTCPSSTRAEVEVDILPVPTATAAVTQRHCKGSTAQFTGGGNNVSSYSWSGPSGWSSSAQSPTFLVTENSDAGAYTITTTRSNGCTATATTNLTVVNNCNDICDQQYVIIPSNPAFCSSNTGLVSITATNEYQTSLDGVNWYRGSHTFYNLGVGNYFFYVRDYATQNICKNVNNTLVSTTSSYFTGTNVTAASDCYAANGSIQLQGVNQSDDVSWLATLKGSTVPVSSLDNNTIDSLTPGLYYVKVSRANEFCYGEKYVEVPNNGADCTSDIYCDDTSVPNLFPNGDFGSGTAENGPVLTETQYGYSTYTCYSPWDSFYSMVYETDCDNNGHQAFQYTQATGWWDILSQDHTPGDTQGYMMVINAGYTPNIVIEKEIGDLCPNTQYNFTAWMRNISPDSPIQPDAAFIIDGVIMARSGEVRGTSWQKVGFSFKTGENTTSALFALRNIAPGGFGNNWILDDIKVSKCPLEIELSGTTVACLGGDSEEINASIGDPYSEHTYFKWQKSDDNGVTWDEVTAVAEGTYVSGVMDVSLTLPTPIVSALSGRIYRIRLATTEGTIDDPQCSVYSALTQIIVPPIEVLVTEDQVKCIGSGEVTLEAIPSGGNAPYTFEWDNGLPATSTVQVNPNITTDYIITVKDSSGCPITDTIKVVIEDQPTLTVSIGPDSVCVDGLAFITAHVVGGSGDFDFTWFSTYDTTGTWTEIVGEKDSVYHPETSVAHQIYYRVFVEDLTFDCNDALSNAVLFHVVDDPVINLNTTDISLCLNGDVELIPTITGGTGEYQYQWQYSSDGNAPWVDLPDDTTATLNVPSDVVKVEYYRLTTIPDGNGCNAPPSDDARVEILPVFGVDVTLIDNVVCIDGAVVLTADTSSGSGDITYRWLSSSDGTNFSVIGGATDSTYSPVTSSEGLIYYQVEATASGIGCGTATSANASVTVLPVFSVDVSVDNALVCIGGDVELVADTTNGTGSVTYQWFESTDDITFTSISGAIDSNYVPSTSTEGVTYYRVEATASGSGCGTVVSSSVSVEVLPIFSVEITLSSSTVCLGGTVQLIADTTNGTGTVTYQWFESSDNSTFTPISGETDFLLNANTSVVGTRYYYIEATASGSGCGTVRSATGTVKVLPVFDVDVNLLENTVCIGGGVILTTDTTSGTGTVTYQWLSSSDGTTFTPITDSTRNAFNPVTSSEGTIYYQVQATANGEGCGTATSDNATVTVLPIFDVDVSVNNAVVCIGGAVQLDADTVNGTGTVTYQWLSSSDNSSFSTISGATDSIYVPNTSTEGTTYYQVQATASGSGCGTVTSASSSVEVLPIFSVDVSLASNTVCVGGTAELVADTTNGTGTVTYQWFSSTDNSTFTPISGETDANLTANTASVGITYYRVDATASGSGCGTVSSNSAFVEVLPVFDVDVTILSNTVCIGGAVELFADTTSGSGTITYQWYESSNNSTFTPISGETDSTYIPNTSAVGSLYYRVQATASGSGCGTVDSDNATVTVLPIFDVDVNVNNAVVCIGGAVQLEADTVNGTGTVTYQWLSSTDNSSFSPISGATDSVYIPNTSTEGIIYYQVQATASGSGCGTVTSASASVEVLPIFSVDVALVDYTVCLGGAVTLEADTTNGTGTVTYQWFSSSNNSTFTLIPGETDSALTVNTSSVGITYYYIEATASGSGCGTVRSATATVEVLPVFTVDVSLDDNTVCQNGLVQLVSDTTSGTGTVTYQWYNSTDGSSFSPITDSTNASLYPSTASVDTLYYRLEATASGIGCGTVDSDIASVVVLPQLSIDVVPDNSEVCLGAPVTFEGNPQNGVGNITYQWQAYNGVTWQNIASETDSVYSPATNVAGQYLFRINSFADGVGCTDASSAPATLTINDYPDVTVSNTDPLCVPNNGQISFSFSNETYQDSVQFSIDGGLTYPYITYDSLGSYSIDTLSEGTYQIFARWGDNSCPIDLGSVVLEERPAPVATVSFVDPTCTTDNGEITFSFADETTRTQLEFSLDGGITYETAVNDNSGSVTYSDLAPATYDLWVRWANDECPVDLPDVTLTDHPGPMLTVSADTTICFGSTALLTASSTGGDAPIVFSWNNGLPDGSSHTVSPAADASFIVVATDSNGCTSEDTILITVNPLPVISMTGGVYCEGDSVFLTVTGGDTYAWSGPNGFISTTQNPSIANSDTANSGFYTVQVTDLNSCQTIDSVNVIVNPAPDAPIVTNAERCGPGVLTLTASGCSGTITWFDNQFSNSVVGFGTTFETKSLVASANYFASCTSASNCESFNRVLAVAEIKETSNAEVIKVNSTCVGEVPLDNGILIATGFREGETYSFSEGSTFDASTAIPATPAVIPSNGRMYETIDNPSGVTTYYTVRILSTDGCPVDHTVEFERQCDDCLPFCEPASINKVK</sequence>
<gene>
    <name evidence="8" type="ORF">DJ013_12040</name>
</gene>
<evidence type="ECO:0000256" key="4">
    <source>
        <dbReference type="ARBA" id="ARBA00023319"/>
    </source>
</evidence>
<keyword evidence="6" id="KW-1133">Transmembrane helix</keyword>
<dbReference type="SMART" id="SM00089">
    <property type="entry name" value="PKD"/>
    <property type="match status" value="9"/>
</dbReference>